<organism evidence="1 2">
    <name type="scientific">Orbilia oligospora</name>
    <name type="common">Nematode-trapping fungus</name>
    <name type="synonym">Arthrobotrys oligospora</name>
    <dbReference type="NCBI Taxonomy" id="2813651"/>
    <lineage>
        <taxon>Eukaryota</taxon>
        <taxon>Fungi</taxon>
        <taxon>Dikarya</taxon>
        <taxon>Ascomycota</taxon>
        <taxon>Pezizomycotina</taxon>
        <taxon>Orbiliomycetes</taxon>
        <taxon>Orbiliales</taxon>
        <taxon>Orbiliaceae</taxon>
        <taxon>Orbilia</taxon>
    </lineage>
</organism>
<dbReference type="AlphaFoldDB" id="A0A7C8QCX8"/>
<comment type="caution">
    <text evidence="1">The sequence shown here is derived from an EMBL/GenBank/DDBJ whole genome shotgun (WGS) entry which is preliminary data.</text>
</comment>
<protein>
    <recommendedName>
        <fullName evidence="3">DUF1749-domain-containing protein</fullName>
    </recommendedName>
</protein>
<dbReference type="InterPro" id="IPR013744">
    <property type="entry name" value="SidJ"/>
</dbReference>
<dbReference type="Proteomes" id="UP000483672">
    <property type="component" value="Unassembled WGS sequence"/>
</dbReference>
<dbReference type="EMBL" id="WIPF01000127">
    <property type="protein sequence ID" value="KAF3206146.1"/>
    <property type="molecule type" value="Genomic_DNA"/>
</dbReference>
<reference evidence="1 2" key="1">
    <citation type="submission" date="2019-06" db="EMBL/GenBank/DDBJ databases">
        <authorList>
            <person name="Palmer J.M."/>
        </authorList>
    </citation>
    <scope>NUCLEOTIDE SEQUENCE [LARGE SCALE GENOMIC DNA]</scope>
    <source>
        <strain evidence="1 2">TWF191</strain>
    </source>
</reference>
<gene>
    <name evidence="1" type="ORF">TWF191_001550</name>
</gene>
<dbReference type="Pfam" id="PF08538">
    <property type="entry name" value="DUF1749"/>
    <property type="match status" value="1"/>
</dbReference>
<sequence>MDATEPRPTFVPTSYPGILHHYTKDLTAFEFDSPALRSSSSNGNGGGKPNTLLFIAGLGDNLLTVPYVSDLVKTGWSVVQVLISSTANGWGTGTLTRDAKEIALCISYFKIQLSRPKVVVLGHSTGCQDIMHYLCRLEVSQQAHGQLDGAILQAPVSDREALAMMMGKETYERSWKHAQRLVKSGRGGDIMPAQITKEVFEAPCSAFRWYSLTSPNMDGEDDFFSSDIGEDILEGTFGAVVPAGTPLLVCYSGEDEFVPSTVDKEGLVGKWVRVCVRKGVNVDVKNSGVVKKATHNFAGCEGEVFEDFLGRVRRFLKVVEGGGKFGDGGDGTNTTAANATTATTTTITTTTVSGTGGLGGGLVSSKV</sequence>
<dbReference type="PANTHER" id="PTHR31591">
    <property type="entry name" value="UPF0613 PROTEIN PB24D3.06C"/>
    <property type="match status" value="1"/>
</dbReference>
<dbReference type="SUPFAM" id="SSF53474">
    <property type="entry name" value="alpha/beta-Hydrolases"/>
    <property type="match status" value="1"/>
</dbReference>
<evidence type="ECO:0008006" key="3">
    <source>
        <dbReference type="Google" id="ProtNLM"/>
    </source>
</evidence>
<dbReference type="Gene3D" id="3.40.50.1820">
    <property type="entry name" value="alpha/beta hydrolase"/>
    <property type="match status" value="1"/>
</dbReference>
<proteinExistence type="predicted"/>
<evidence type="ECO:0000313" key="2">
    <source>
        <dbReference type="Proteomes" id="UP000483672"/>
    </source>
</evidence>
<dbReference type="PANTHER" id="PTHR31591:SF1">
    <property type="entry name" value="UPF0613 PROTEIN PB24D3.06C"/>
    <property type="match status" value="1"/>
</dbReference>
<dbReference type="InterPro" id="IPR029058">
    <property type="entry name" value="AB_hydrolase_fold"/>
</dbReference>
<name>A0A7C8QCX8_ORBOL</name>
<evidence type="ECO:0000313" key="1">
    <source>
        <dbReference type="EMBL" id="KAF3206146.1"/>
    </source>
</evidence>
<accession>A0A7C8QCX8</accession>